<protein>
    <submittedName>
        <fullName evidence="1">Uncharacterized protein</fullName>
    </submittedName>
</protein>
<dbReference type="AlphaFoldDB" id="A0A226I4P6"/>
<comment type="caution">
    <text evidence="1">The sequence shown here is derived from an EMBL/GenBank/DDBJ whole genome shotgun (WGS) entry which is preliminary data.</text>
</comment>
<gene>
    <name evidence="1" type="ORF">B0A75_04750</name>
</gene>
<dbReference type="Proteomes" id="UP000198336">
    <property type="component" value="Unassembled WGS sequence"/>
</dbReference>
<accession>A0A226I4P6</accession>
<name>A0A226I4P6_9FLAO</name>
<proteinExistence type="predicted"/>
<reference evidence="1 2" key="1">
    <citation type="submission" date="2016-11" db="EMBL/GenBank/DDBJ databases">
        <title>Whole genomes of Flavobacteriaceae.</title>
        <authorList>
            <person name="Stine C."/>
            <person name="Li C."/>
            <person name="Tadesse D."/>
        </authorList>
    </citation>
    <scope>NUCLEOTIDE SEQUENCE [LARGE SCALE GENOMIC DNA]</scope>
    <source>
        <strain evidence="1 2">CCUG 59446</strain>
    </source>
</reference>
<dbReference type="RefSeq" id="WP_089053147.1">
    <property type="nucleotide sequence ID" value="NZ_MUHA01000006.1"/>
</dbReference>
<evidence type="ECO:0000313" key="2">
    <source>
        <dbReference type="Proteomes" id="UP000198336"/>
    </source>
</evidence>
<evidence type="ECO:0000313" key="1">
    <source>
        <dbReference type="EMBL" id="OXB01754.1"/>
    </source>
</evidence>
<organism evidence="1 2">
    <name type="scientific">Flavobacterium oncorhynchi</name>
    <dbReference type="NCBI Taxonomy" id="728056"/>
    <lineage>
        <taxon>Bacteria</taxon>
        <taxon>Pseudomonadati</taxon>
        <taxon>Bacteroidota</taxon>
        <taxon>Flavobacteriia</taxon>
        <taxon>Flavobacteriales</taxon>
        <taxon>Flavobacteriaceae</taxon>
        <taxon>Flavobacterium</taxon>
    </lineage>
</organism>
<dbReference type="EMBL" id="MUHA01000006">
    <property type="protein sequence ID" value="OXB01754.1"/>
    <property type="molecule type" value="Genomic_DNA"/>
</dbReference>
<sequence>MADITENEVRQFIAENLQDASDIPALRHRAVENKIMDYVSQEIGKVVKSKELFLESFTVDRNYSISSGLPANSIISCAIAMLVCKNSNNGFATGETVTAPTPYPTDSGRTAAQGIGVQFNNLSIDSVKVMVNDQITIMTAYNSTSGASANNVIIGGAGAADWKIKIIIIYK</sequence>
<keyword evidence="2" id="KW-1185">Reference proteome</keyword>